<proteinExistence type="predicted"/>
<organism evidence="2 3">
    <name type="scientific">Amycolatopsis umgeniensis</name>
    <dbReference type="NCBI Taxonomy" id="336628"/>
    <lineage>
        <taxon>Bacteria</taxon>
        <taxon>Bacillati</taxon>
        <taxon>Actinomycetota</taxon>
        <taxon>Actinomycetes</taxon>
        <taxon>Pseudonocardiales</taxon>
        <taxon>Pseudonocardiaceae</taxon>
        <taxon>Amycolatopsis</taxon>
    </lineage>
</organism>
<evidence type="ECO:0000313" key="2">
    <source>
        <dbReference type="EMBL" id="MBB5849941.1"/>
    </source>
</evidence>
<feature type="region of interest" description="Disordered" evidence="1">
    <location>
        <begin position="49"/>
        <end position="68"/>
    </location>
</feature>
<reference evidence="2 3" key="1">
    <citation type="submission" date="2020-08" db="EMBL/GenBank/DDBJ databases">
        <title>Sequencing the genomes of 1000 actinobacteria strains.</title>
        <authorList>
            <person name="Klenk H.-P."/>
        </authorList>
    </citation>
    <scope>NUCLEOTIDE SEQUENCE [LARGE SCALE GENOMIC DNA]</scope>
    <source>
        <strain evidence="2 3">DSM 45272</strain>
    </source>
</reference>
<sequence length="68" mass="7153">MFLVLATLAIVAADLVGFTRLTEAGGEPEIAGVERFDIRERGHHGTVAYDRVPPAGGPHDPALQNCGV</sequence>
<name>A0A841ATG2_9PSEU</name>
<evidence type="ECO:0000313" key="3">
    <source>
        <dbReference type="Proteomes" id="UP000580861"/>
    </source>
</evidence>
<evidence type="ECO:0000256" key="1">
    <source>
        <dbReference type="SAM" id="MobiDB-lite"/>
    </source>
</evidence>
<dbReference type="AlphaFoldDB" id="A0A841ATG2"/>
<dbReference type="Proteomes" id="UP000580861">
    <property type="component" value="Unassembled WGS sequence"/>
</dbReference>
<keyword evidence="3" id="KW-1185">Reference proteome</keyword>
<accession>A0A841ATG2</accession>
<comment type="caution">
    <text evidence="2">The sequence shown here is derived from an EMBL/GenBank/DDBJ whole genome shotgun (WGS) entry which is preliminary data.</text>
</comment>
<dbReference type="RefSeq" id="WP_378316762.1">
    <property type="nucleotide sequence ID" value="NZ_JBHTHS010000002.1"/>
</dbReference>
<gene>
    <name evidence="2" type="ORF">HDA45_000028</name>
</gene>
<protein>
    <submittedName>
        <fullName evidence="2">Uncharacterized protein</fullName>
    </submittedName>
</protein>
<dbReference type="EMBL" id="JACHMX010000001">
    <property type="protein sequence ID" value="MBB5849941.1"/>
    <property type="molecule type" value="Genomic_DNA"/>
</dbReference>